<dbReference type="InterPro" id="IPR001387">
    <property type="entry name" value="Cro/C1-type_HTH"/>
</dbReference>
<sequence length="83" mass="9246">MPNHPNRSSRVSQARNPSPGQIRAARLEAGLTQAQAADLIYATVSAWESWEQGLRRMHPGLWELFRIKLGSSIPALEHRSSTV</sequence>
<name>A0A1E7YZJ3_9PROT</name>
<dbReference type="Proteomes" id="UP000175707">
    <property type="component" value="Unassembled WGS sequence"/>
</dbReference>
<organism evidence="3 4">
    <name type="scientific">Acidithiobacillus caldus</name>
    <dbReference type="NCBI Taxonomy" id="33059"/>
    <lineage>
        <taxon>Bacteria</taxon>
        <taxon>Pseudomonadati</taxon>
        <taxon>Pseudomonadota</taxon>
        <taxon>Acidithiobacillia</taxon>
        <taxon>Acidithiobacillales</taxon>
        <taxon>Acidithiobacillaceae</taxon>
        <taxon>Acidithiobacillus</taxon>
    </lineage>
</organism>
<dbReference type="AlphaFoldDB" id="A0A1E7YZJ3"/>
<dbReference type="PROSITE" id="PS50943">
    <property type="entry name" value="HTH_CROC1"/>
    <property type="match status" value="1"/>
</dbReference>
<dbReference type="GO" id="GO:0003677">
    <property type="term" value="F:DNA binding"/>
    <property type="evidence" value="ECO:0007669"/>
    <property type="project" value="InterPro"/>
</dbReference>
<dbReference type="CDD" id="cd00093">
    <property type="entry name" value="HTH_XRE"/>
    <property type="match status" value="1"/>
</dbReference>
<dbReference type="SUPFAM" id="SSF47413">
    <property type="entry name" value="lambda repressor-like DNA-binding domains"/>
    <property type="match status" value="1"/>
</dbReference>
<evidence type="ECO:0000313" key="4">
    <source>
        <dbReference type="Proteomes" id="UP000175707"/>
    </source>
</evidence>
<protein>
    <recommendedName>
        <fullName evidence="2">HTH cro/C1-type domain-containing protein</fullName>
    </recommendedName>
</protein>
<dbReference type="InterPro" id="IPR010982">
    <property type="entry name" value="Lambda_DNA-bd_dom_sf"/>
</dbReference>
<reference evidence="3 4" key="1">
    <citation type="submission" date="2016-06" db="EMBL/GenBank/DDBJ databases">
        <title>Gene turnover analysis identifies the evolutionary adaptation of the extremophile Acidithiobacillus caldus.</title>
        <authorList>
            <person name="Zhang X."/>
        </authorList>
    </citation>
    <scope>NUCLEOTIDE SEQUENCE [LARGE SCALE GENOMIC DNA]</scope>
    <source>
        <strain evidence="3 4">S1</strain>
    </source>
</reference>
<evidence type="ECO:0000313" key="3">
    <source>
        <dbReference type="EMBL" id="OFC61939.1"/>
    </source>
</evidence>
<feature type="domain" description="HTH cro/C1-type" evidence="2">
    <location>
        <begin position="22"/>
        <end position="76"/>
    </location>
</feature>
<evidence type="ECO:0000259" key="2">
    <source>
        <dbReference type="PROSITE" id="PS50943"/>
    </source>
</evidence>
<feature type="region of interest" description="Disordered" evidence="1">
    <location>
        <begin position="1"/>
        <end position="21"/>
    </location>
</feature>
<gene>
    <name evidence="3" type="ORF">BAE30_03420</name>
</gene>
<proteinExistence type="predicted"/>
<feature type="compositionally biased region" description="Polar residues" evidence="1">
    <location>
        <begin position="1"/>
        <end position="19"/>
    </location>
</feature>
<comment type="caution">
    <text evidence="3">The sequence shown here is derived from an EMBL/GenBank/DDBJ whole genome shotgun (WGS) entry which is preliminary data.</text>
</comment>
<dbReference type="Gene3D" id="1.10.260.40">
    <property type="entry name" value="lambda repressor-like DNA-binding domains"/>
    <property type="match status" value="1"/>
</dbReference>
<dbReference type="EMBL" id="LZYH01000309">
    <property type="protein sequence ID" value="OFC61939.1"/>
    <property type="molecule type" value="Genomic_DNA"/>
</dbReference>
<evidence type="ECO:0000256" key="1">
    <source>
        <dbReference type="SAM" id="MobiDB-lite"/>
    </source>
</evidence>
<accession>A0A1E7YZJ3</accession>
<dbReference type="SMART" id="SM00530">
    <property type="entry name" value="HTH_XRE"/>
    <property type="match status" value="1"/>
</dbReference>